<dbReference type="PANTHER" id="PTHR10339:SF25">
    <property type="entry name" value="SECRETED EXOENZYME S"/>
    <property type="match status" value="1"/>
</dbReference>
<dbReference type="InterPro" id="IPR050999">
    <property type="entry name" value="ADP-ribosyltransferase_ARG"/>
</dbReference>
<dbReference type="GO" id="GO:0016779">
    <property type="term" value="F:nucleotidyltransferase activity"/>
    <property type="evidence" value="ECO:0007669"/>
    <property type="project" value="UniProtKB-KW"/>
</dbReference>
<dbReference type="GO" id="GO:0106274">
    <property type="term" value="F:NAD+-protein-arginine ADP-ribosyltransferase activity"/>
    <property type="evidence" value="ECO:0007669"/>
    <property type="project" value="UniProtKB-EC"/>
</dbReference>
<dbReference type="GO" id="GO:0005576">
    <property type="term" value="C:extracellular region"/>
    <property type="evidence" value="ECO:0007669"/>
    <property type="project" value="UniProtKB-SubCell"/>
</dbReference>
<dbReference type="Proteomes" id="UP000626109">
    <property type="component" value="Unassembled WGS sequence"/>
</dbReference>
<evidence type="ECO:0000313" key="12">
    <source>
        <dbReference type="Proteomes" id="UP000626109"/>
    </source>
</evidence>
<sequence>MWHRKLTKLMQDTETPTRLEHALLSMLPLLRAHDVDEADVRAISAEYVRAMAAKLRSGTVPDADKIDPEKAAAIHVYTLENPPIYKICSGACVSPSRLQGGKVSDAVMQCLPFYMLLDAALKQLPPPYHYKGDVYRGITWCFPTLAEHSAEAFDKYFYEGRKFMWFEPKSTSWDQKVMTKAQFCGSQGARTIFKVQVSLGYRIHHFSAFGDEEKEVLLPMLTQLMVKAVTVGMTIDKAHVDDKTSKRHVGFPDTVVVKQILPDDAKGEAAVVHHVSGSSRALFKDGDSQVRKDAAQALGALGPEAFAQEPIQQPESSVPLRLLLAAEPFISAVPSATWEDLRPVRHLLEELRTNPGIRAACPDIEEIASDIEFKAGHLHHDEEAFRFTQQMDQDCLQAILACTHDTGQAQGSLFFELNNCLRDRSPEGRAGLMRTWGDFMHYFLKGLSKLEPASGVVYRGLPEKDAVIAQYKLGRPIQWGAFSSTSRAKEVAKKSFAGDKHSAIILKITITSGRRLGPLSFFPKEDEILLSPRCRFVVSSLPYVEDGYTYLDMVEQKSELFVF</sequence>
<keyword evidence="10" id="KW-0520">NAD</keyword>
<dbReference type="PROSITE" id="PS51996">
    <property type="entry name" value="TR_MART"/>
    <property type="match status" value="2"/>
</dbReference>
<keyword evidence="8" id="KW-0843">Virulence</keyword>
<proteinExistence type="inferred from homology"/>
<protein>
    <recommendedName>
        <fullName evidence="10">NAD(P)(+)--arginine ADP-ribosyltransferase</fullName>
        <ecNumber evidence="10">2.4.2.31</ecNumber>
    </recommendedName>
    <alternativeName>
        <fullName evidence="10">Mono(ADP-ribosyl)transferase</fullName>
    </alternativeName>
</protein>
<name>A0A813K245_POLGL</name>
<keyword evidence="10" id="KW-0521">NADP</keyword>
<evidence type="ECO:0000256" key="9">
    <source>
        <dbReference type="ARBA" id="ARBA00047597"/>
    </source>
</evidence>
<dbReference type="InterPro" id="IPR000768">
    <property type="entry name" value="ART"/>
</dbReference>
<dbReference type="SUPFAM" id="SSF56399">
    <property type="entry name" value="ADP-ribosylation"/>
    <property type="match status" value="2"/>
</dbReference>
<evidence type="ECO:0000256" key="2">
    <source>
        <dbReference type="ARBA" id="ARBA00009558"/>
    </source>
</evidence>
<keyword evidence="7" id="KW-0548">Nucleotidyltransferase</keyword>
<evidence type="ECO:0000256" key="10">
    <source>
        <dbReference type="RuleBase" id="RU361228"/>
    </source>
</evidence>
<evidence type="ECO:0000256" key="4">
    <source>
        <dbReference type="ARBA" id="ARBA00022656"/>
    </source>
</evidence>
<evidence type="ECO:0000256" key="6">
    <source>
        <dbReference type="ARBA" id="ARBA00022679"/>
    </source>
</evidence>
<dbReference type="PANTHER" id="PTHR10339">
    <property type="entry name" value="ADP-RIBOSYLTRANSFERASE"/>
    <property type="match status" value="1"/>
</dbReference>
<dbReference type="EMBL" id="CAJNNW010027041">
    <property type="protein sequence ID" value="CAE8689233.1"/>
    <property type="molecule type" value="Genomic_DNA"/>
</dbReference>
<dbReference type="EC" id="2.4.2.31" evidence="10"/>
<keyword evidence="5 10" id="KW-0328">Glycosyltransferase</keyword>
<dbReference type="Pfam" id="PF01129">
    <property type="entry name" value="ART"/>
    <property type="match status" value="2"/>
</dbReference>
<evidence type="ECO:0000256" key="3">
    <source>
        <dbReference type="ARBA" id="ARBA00022525"/>
    </source>
</evidence>
<reference evidence="11" key="1">
    <citation type="submission" date="2021-02" db="EMBL/GenBank/DDBJ databases">
        <authorList>
            <person name="Dougan E. K."/>
            <person name="Rhodes N."/>
            <person name="Thang M."/>
            <person name="Chan C."/>
        </authorList>
    </citation>
    <scope>NUCLEOTIDE SEQUENCE</scope>
</reference>
<dbReference type="GO" id="GO:0090729">
    <property type="term" value="F:toxin activity"/>
    <property type="evidence" value="ECO:0007669"/>
    <property type="project" value="UniProtKB-KW"/>
</dbReference>
<keyword evidence="6 10" id="KW-0808">Transferase</keyword>
<evidence type="ECO:0000313" key="11">
    <source>
        <dbReference type="EMBL" id="CAE8689233.1"/>
    </source>
</evidence>
<evidence type="ECO:0000256" key="8">
    <source>
        <dbReference type="ARBA" id="ARBA00023026"/>
    </source>
</evidence>
<gene>
    <name evidence="11" type="ORF">PGLA2088_LOCUS26372</name>
</gene>
<dbReference type="Gene3D" id="3.90.176.10">
    <property type="entry name" value="Toxin ADP-ribosyltransferase, Chain A, domain 1"/>
    <property type="match status" value="2"/>
</dbReference>
<accession>A0A813K245</accession>
<evidence type="ECO:0000256" key="1">
    <source>
        <dbReference type="ARBA" id="ARBA00004613"/>
    </source>
</evidence>
<dbReference type="GO" id="GO:0003950">
    <property type="term" value="F:NAD+ poly-ADP-ribosyltransferase activity"/>
    <property type="evidence" value="ECO:0007669"/>
    <property type="project" value="TreeGrafter"/>
</dbReference>
<evidence type="ECO:0000256" key="7">
    <source>
        <dbReference type="ARBA" id="ARBA00022695"/>
    </source>
</evidence>
<keyword evidence="4" id="KW-0800">Toxin</keyword>
<comment type="subcellular location">
    <subcellularLocation>
        <location evidence="1">Secreted</location>
    </subcellularLocation>
</comment>
<dbReference type="AlphaFoldDB" id="A0A813K245"/>
<comment type="similarity">
    <text evidence="2 10">Belongs to the Arg-specific ADP-ribosyltransferase family.</text>
</comment>
<comment type="caution">
    <text evidence="11">The sequence shown here is derived from an EMBL/GenBank/DDBJ whole genome shotgun (WGS) entry which is preliminary data.</text>
</comment>
<keyword evidence="3" id="KW-0964">Secreted</keyword>
<comment type="catalytic activity">
    <reaction evidence="9 10">
        <text>L-arginyl-[protein] + NAD(+) = N(omega)-(ADP-D-ribosyl)-L-arginyl-[protein] + nicotinamide + H(+)</text>
        <dbReference type="Rhea" id="RHEA:19149"/>
        <dbReference type="Rhea" id="RHEA-COMP:10532"/>
        <dbReference type="Rhea" id="RHEA-COMP:15087"/>
        <dbReference type="ChEBI" id="CHEBI:15378"/>
        <dbReference type="ChEBI" id="CHEBI:17154"/>
        <dbReference type="ChEBI" id="CHEBI:29965"/>
        <dbReference type="ChEBI" id="CHEBI:57540"/>
        <dbReference type="ChEBI" id="CHEBI:142554"/>
        <dbReference type="EC" id="2.4.2.31"/>
    </reaction>
</comment>
<evidence type="ECO:0000256" key="5">
    <source>
        <dbReference type="ARBA" id="ARBA00022676"/>
    </source>
</evidence>
<organism evidence="11 12">
    <name type="scientific">Polarella glacialis</name>
    <name type="common">Dinoflagellate</name>
    <dbReference type="NCBI Taxonomy" id="89957"/>
    <lineage>
        <taxon>Eukaryota</taxon>
        <taxon>Sar</taxon>
        <taxon>Alveolata</taxon>
        <taxon>Dinophyceae</taxon>
        <taxon>Suessiales</taxon>
        <taxon>Suessiaceae</taxon>
        <taxon>Polarella</taxon>
    </lineage>
</organism>